<evidence type="ECO:0000256" key="1">
    <source>
        <dbReference type="SAM" id="MobiDB-lite"/>
    </source>
</evidence>
<evidence type="ECO:0000313" key="2">
    <source>
        <dbReference type="EMBL" id="TGJ70710.1"/>
    </source>
</evidence>
<dbReference type="AlphaFoldDB" id="A0A7C8KAR1"/>
<proteinExistence type="predicted"/>
<dbReference type="Proteomes" id="UP000297595">
    <property type="component" value="Unassembled WGS sequence"/>
</dbReference>
<protein>
    <submittedName>
        <fullName evidence="2">Uncharacterized protein</fullName>
    </submittedName>
</protein>
<sequence>MATDFASKATQADSNLNDNNDNDNDNDNDKENNPQNPSIKKVTESAHNPDDILNPSFIDLFIEEEPPQWTLEDLQQLHVIRGQPANTVAPFQKLPVELVEHIAYNLTHFRDIRSMANSCSFFRRILFESSNHLFWYKWSKAPHSMCRWDMGYYRQNRAYQNTIVNQQNGKRRKRCEKCMARAIPGMAFKKKTCLDCWDDLGIAANELYFINNIDISAIPHEYVKGAYAYSTSAYHHVAYPRREWDLLYFYKPGKLEEQLLTTPVQISRDGRPAKLIEYAKQTIGNMSSEILQIVKGMGYRYSQYAYYKSGPSVRREKWYAGTVDSLICPAEVVHRMLETLIIQDIGDEWMGRGEYKRLEEPRMLYGRTSVIAEEFRKVDCELQKEPEWLEEFGEDLSNLHECDIECHRKKRAALFKKTWWPRAEKRFVETLVGGNAIQLTDEEISKLSAANYAWQWRDKMQKIVDGMLLECKWVIPGLSGEWTAETVKEWEKVHGKDGSASSGYY</sequence>
<dbReference type="SUPFAM" id="SSF81383">
    <property type="entry name" value="F-box domain"/>
    <property type="match status" value="1"/>
</dbReference>
<evidence type="ECO:0000313" key="3">
    <source>
        <dbReference type="Proteomes" id="UP000297595"/>
    </source>
</evidence>
<name>A0A7C8KAR1_ORBOL</name>
<reference evidence="2 3" key="1">
    <citation type="submission" date="2019-03" db="EMBL/GenBank/DDBJ databases">
        <title>Nematode-trapping fungi genome.</title>
        <authorList>
            <person name="Vidal-Diez De Ulzurrun G."/>
        </authorList>
    </citation>
    <scope>NUCLEOTIDE SEQUENCE [LARGE SCALE GENOMIC DNA]</scope>
    <source>
        <strain evidence="2 3">TWF154</strain>
    </source>
</reference>
<feature type="compositionally biased region" description="Basic and acidic residues" evidence="1">
    <location>
        <begin position="41"/>
        <end position="50"/>
    </location>
</feature>
<accession>A0A7C8KAR1</accession>
<organism evidence="2 3">
    <name type="scientific">Orbilia oligospora</name>
    <name type="common">Nematode-trapping fungus</name>
    <name type="synonym">Arthrobotrys oligospora</name>
    <dbReference type="NCBI Taxonomy" id="2813651"/>
    <lineage>
        <taxon>Eukaryota</taxon>
        <taxon>Fungi</taxon>
        <taxon>Dikarya</taxon>
        <taxon>Ascomycota</taxon>
        <taxon>Pezizomycotina</taxon>
        <taxon>Orbiliomycetes</taxon>
        <taxon>Orbiliales</taxon>
        <taxon>Orbiliaceae</taxon>
        <taxon>Orbilia</taxon>
    </lineage>
</organism>
<gene>
    <name evidence="2" type="ORF">EYR41_002737</name>
</gene>
<feature type="region of interest" description="Disordered" evidence="1">
    <location>
        <begin position="1"/>
        <end position="50"/>
    </location>
</feature>
<comment type="caution">
    <text evidence="2">The sequence shown here is derived from an EMBL/GenBank/DDBJ whole genome shotgun (WGS) entry which is preliminary data.</text>
</comment>
<dbReference type="InterPro" id="IPR036047">
    <property type="entry name" value="F-box-like_dom_sf"/>
</dbReference>
<dbReference type="EMBL" id="SOZJ01000002">
    <property type="protein sequence ID" value="TGJ70710.1"/>
    <property type="molecule type" value="Genomic_DNA"/>
</dbReference>